<dbReference type="GO" id="GO:0000455">
    <property type="term" value="P:enzyme-directed rRNA pseudouridine synthesis"/>
    <property type="evidence" value="ECO:0007669"/>
    <property type="project" value="TreeGrafter"/>
</dbReference>
<evidence type="ECO:0000313" key="7">
    <source>
        <dbReference type="Proteomes" id="UP000199031"/>
    </source>
</evidence>
<dbReference type="CDD" id="cd02869">
    <property type="entry name" value="PseudoU_synth_RluA_like"/>
    <property type="match status" value="1"/>
</dbReference>
<dbReference type="STRING" id="1465490.SAMN05444277_101924"/>
<evidence type="ECO:0000256" key="1">
    <source>
        <dbReference type="ARBA" id="ARBA00010876"/>
    </source>
</evidence>
<dbReference type="EMBL" id="FOXQ01000001">
    <property type="protein sequence ID" value="SFP73719.1"/>
    <property type="molecule type" value="Genomic_DNA"/>
</dbReference>
<sequence>MKFETIFEDDKLIAINKPAGLLSIPDREGKEVSLKQILADKYGEIFTVHRLDKSTSGVIVFAKDKAAHAEISQLFESRTTEKIYYGLVHGSITPQSGKIEEPIMQHPSGNGKMILSSKGKPSFTEYEMLEDFRRFSWVKFKILTGRTHQIRIHSQFIGHSIVCDDLYGDGSSVLLSSLKKKYNLSKHEIEERPLLSRLALHSASLKFIFNEEEYSFEAPLPKDLKALLQQLRKLNN</sequence>
<evidence type="ECO:0000256" key="3">
    <source>
        <dbReference type="PIRSR" id="PIRSR606225-1"/>
    </source>
</evidence>
<dbReference type="GO" id="GO:0009982">
    <property type="term" value="F:pseudouridine synthase activity"/>
    <property type="evidence" value="ECO:0007669"/>
    <property type="project" value="InterPro"/>
</dbReference>
<dbReference type="PANTHER" id="PTHR21600:SF44">
    <property type="entry name" value="RIBOSOMAL LARGE SUBUNIT PSEUDOURIDINE SYNTHASE D"/>
    <property type="match status" value="1"/>
</dbReference>
<dbReference type="RefSeq" id="WP_090654959.1">
    <property type="nucleotide sequence ID" value="NZ_FOXQ01000001.1"/>
</dbReference>
<dbReference type="PANTHER" id="PTHR21600">
    <property type="entry name" value="MITOCHONDRIAL RNA PSEUDOURIDINE SYNTHASE"/>
    <property type="match status" value="1"/>
</dbReference>
<dbReference type="InterPro" id="IPR006145">
    <property type="entry name" value="PsdUridine_synth_RsuA/RluA"/>
</dbReference>
<dbReference type="InterPro" id="IPR006224">
    <property type="entry name" value="PsdUridine_synth_RluA-like_CS"/>
</dbReference>
<feature type="active site" evidence="3">
    <location>
        <position position="52"/>
    </location>
</feature>
<proteinExistence type="inferred from homology"/>
<dbReference type="InterPro" id="IPR006225">
    <property type="entry name" value="PsdUridine_synth_RluC/D"/>
</dbReference>
<reference evidence="6 7" key="1">
    <citation type="submission" date="2016-10" db="EMBL/GenBank/DDBJ databases">
        <authorList>
            <person name="de Groot N.N."/>
        </authorList>
    </citation>
    <scope>NUCLEOTIDE SEQUENCE [LARGE SCALE GENOMIC DNA]</scope>
    <source>
        <strain evidence="6 7">DSM 28286</strain>
    </source>
</reference>
<dbReference type="NCBIfam" id="TIGR00005">
    <property type="entry name" value="rluA_subfam"/>
    <property type="match status" value="1"/>
</dbReference>
<dbReference type="AlphaFoldDB" id="A0A1I5SSJ6"/>
<dbReference type="SUPFAM" id="SSF55120">
    <property type="entry name" value="Pseudouridine synthase"/>
    <property type="match status" value="1"/>
</dbReference>
<comment type="similarity">
    <text evidence="1 4">Belongs to the pseudouridine synthase RluA family.</text>
</comment>
<dbReference type="Pfam" id="PF00849">
    <property type="entry name" value="PseudoU_synth_2"/>
    <property type="match status" value="1"/>
</dbReference>
<dbReference type="Gene3D" id="3.30.2350.10">
    <property type="entry name" value="Pseudouridine synthase"/>
    <property type="match status" value="1"/>
</dbReference>
<protein>
    <recommendedName>
        <fullName evidence="4">Pseudouridine synthase</fullName>
        <ecNumber evidence="4">5.4.99.-</ecNumber>
    </recommendedName>
</protein>
<dbReference type="GO" id="GO:0140098">
    <property type="term" value="F:catalytic activity, acting on RNA"/>
    <property type="evidence" value="ECO:0007669"/>
    <property type="project" value="UniProtKB-ARBA"/>
</dbReference>
<evidence type="ECO:0000256" key="4">
    <source>
        <dbReference type="RuleBase" id="RU362028"/>
    </source>
</evidence>
<dbReference type="PROSITE" id="PS01129">
    <property type="entry name" value="PSI_RLU"/>
    <property type="match status" value="1"/>
</dbReference>
<dbReference type="Proteomes" id="UP000199031">
    <property type="component" value="Unassembled WGS sequence"/>
</dbReference>
<dbReference type="GO" id="GO:0003723">
    <property type="term" value="F:RNA binding"/>
    <property type="evidence" value="ECO:0007669"/>
    <property type="project" value="InterPro"/>
</dbReference>
<evidence type="ECO:0000256" key="2">
    <source>
        <dbReference type="ARBA" id="ARBA00023235"/>
    </source>
</evidence>
<dbReference type="EC" id="5.4.99.-" evidence="4"/>
<evidence type="ECO:0000259" key="5">
    <source>
        <dbReference type="Pfam" id="PF00849"/>
    </source>
</evidence>
<accession>A0A1I5SSJ6</accession>
<dbReference type="OrthoDB" id="9807829at2"/>
<dbReference type="InterPro" id="IPR020103">
    <property type="entry name" value="PsdUridine_synth_cat_dom_sf"/>
</dbReference>
<keyword evidence="7" id="KW-1185">Reference proteome</keyword>
<name>A0A1I5SSJ6_9BACT</name>
<dbReference type="InterPro" id="IPR050188">
    <property type="entry name" value="RluA_PseudoU_synthase"/>
</dbReference>
<organism evidence="6 7">
    <name type="scientific">Parafilimonas terrae</name>
    <dbReference type="NCBI Taxonomy" id="1465490"/>
    <lineage>
        <taxon>Bacteria</taxon>
        <taxon>Pseudomonadati</taxon>
        <taxon>Bacteroidota</taxon>
        <taxon>Chitinophagia</taxon>
        <taxon>Chitinophagales</taxon>
        <taxon>Chitinophagaceae</taxon>
        <taxon>Parafilimonas</taxon>
    </lineage>
</organism>
<comment type="catalytic activity">
    <reaction evidence="4">
        <text>a uridine in RNA = a pseudouridine in RNA</text>
        <dbReference type="Rhea" id="RHEA:48348"/>
        <dbReference type="Rhea" id="RHEA-COMP:12068"/>
        <dbReference type="Rhea" id="RHEA-COMP:12069"/>
        <dbReference type="ChEBI" id="CHEBI:65314"/>
        <dbReference type="ChEBI" id="CHEBI:65315"/>
    </reaction>
</comment>
<keyword evidence="2 4" id="KW-0413">Isomerase</keyword>
<comment type="function">
    <text evidence="4">Responsible for synthesis of pseudouridine from uracil.</text>
</comment>
<feature type="domain" description="Pseudouridine synthase RsuA/RluA-like" evidence="5">
    <location>
        <begin position="12"/>
        <end position="154"/>
    </location>
</feature>
<gene>
    <name evidence="6" type="ORF">SAMN05444277_101924</name>
</gene>
<evidence type="ECO:0000313" key="6">
    <source>
        <dbReference type="EMBL" id="SFP73719.1"/>
    </source>
</evidence>